<dbReference type="PANTHER" id="PTHR32315">
    <property type="entry name" value="ADENINE PHOSPHORIBOSYLTRANSFERASE"/>
    <property type="match status" value="1"/>
</dbReference>
<dbReference type="GO" id="GO:0044209">
    <property type="term" value="P:AMP salvage"/>
    <property type="evidence" value="ECO:0007669"/>
    <property type="project" value="UniProtKB-UniRule"/>
</dbReference>
<dbReference type="SUPFAM" id="SSF53271">
    <property type="entry name" value="PRTase-like"/>
    <property type="match status" value="1"/>
</dbReference>
<sequence length="179" mass="19188">MTKDIDPELGRIITSHLKNYADFPQVGILFRDFSPLLASGEPFAQLISGIAEHYRGKINAVAGLESRGFILAAPLAVALQVPMIMVRKAGKLPGNIIRESYDLEYGSAALEVQPETVAGCDRILVIDDLLATGGTARASVKLLEKAGGHVSEILVLMELRGLHGAEVLGDTPYRALVQL</sequence>
<protein>
    <recommendedName>
        <fullName evidence="6 11">Adenine phosphoribosyltransferase</fullName>
        <shortName evidence="11">APRT</shortName>
        <ecNumber evidence="6 11">2.4.2.7</ecNumber>
    </recommendedName>
</protein>
<dbReference type="UniPathway" id="UPA00588">
    <property type="reaction ID" value="UER00646"/>
</dbReference>
<comment type="similarity">
    <text evidence="5 11">Belongs to the purine/pyrimidine phosphoribosyltransferase family.</text>
</comment>
<dbReference type="GO" id="GO:0006168">
    <property type="term" value="P:adenine salvage"/>
    <property type="evidence" value="ECO:0007669"/>
    <property type="project" value="InterPro"/>
</dbReference>
<reference evidence="14 17" key="3">
    <citation type="submission" date="2020-04" db="EMBL/GenBank/DDBJ databases">
        <title>Antimicrobial susceptibility and clonality of vaginal-derived multi-drug resistant Mobiluncus isolates in China.</title>
        <authorList>
            <person name="Zhang X."/>
        </authorList>
    </citation>
    <scope>NUCLEOTIDE SEQUENCE [LARGE SCALE GENOMIC DNA]</scope>
    <source>
        <strain evidence="14 17">7</strain>
    </source>
</reference>
<dbReference type="Gene3D" id="3.40.50.2020">
    <property type="match status" value="1"/>
</dbReference>
<dbReference type="GO" id="GO:0005737">
    <property type="term" value="C:cytoplasm"/>
    <property type="evidence" value="ECO:0007669"/>
    <property type="project" value="UniProtKB-SubCell"/>
</dbReference>
<evidence type="ECO:0000256" key="9">
    <source>
        <dbReference type="ARBA" id="ARBA00022679"/>
    </source>
</evidence>
<evidence type="ECO:0000313" key="18">
    <source>
        <dbReference type="Proteomes" id="UP001209486"/>
    </source>
</evidence>
<comment type="function">
    <text evidence="2 11">Catalyzes a salvage reaction resulting in the formation of AMP, that is energically less costly than de novo synthesis.</text>
</comment>
<reference evidence="15 16" key="1">
    <citation type="submission" date="2018-06" db="EMBL/GenBank/DDBJ databases">
        <authorList>
            <consortium name="Pathogen Informatics"/>
            <person name="Doyle S."/>
        </authorList>
    </citation>
    <scope>NUCLEOTIDE SEQUENCE [LARGE SCALE GENOMIC DNA]</scope>
    <source>
        <strain evidence="15 16">NCTC11819</strain>
    </source>
</reference>
<dbReference type="NCBIfam" id="NF002636">
    <property type="entry name" value="PRK02304.1-5"/>
    <property type="match status" value="1"/>
</dbReference>
<dbReference type="InterPro" id="IPR029057">
    <property type="entry name" value="PRTase-like"/>
</dbReference>
<dbReference type="FunFam" id="3.40.50.2020:FF:000021">
    <property type="entry name" value="Adenine phosphoribosyltransferase"/>
    <property type="match status" value="1"/>
</dbReference>
<evidence type="ECO:0000256" key="3">
    <source>
        <dbReference type="ARBA" id="ARBA00004496"/>
    </source>
</evidence>
<evidence type="ECO:0000259" key="12">
    <source>
        <dbReference type="Pfam" id="PF00156"/>
    </source>
</evidence>
<feature type="domain" description="Phosphoribosyltransferase" evidence="12">
    <location>
        <begin position="44"/>
        <end position="157"/>
    </location>
</feature>
<reference evidence="13 18" key="2">
    <citation type="submission" date="2019-08" db="EMBL/GenBank/DDBJ databases">
        <title>Comparison of rpoB and gyrB Sequences from Mobiluncus Species and Development of a Multiplex PCR Method for Clinical Detection of Mobiluncus curtisii and Mobiluncus mulieris.</title>
        <authorList>
            <person name="Yang L."/>
            <person name="Shen Y."/>
            <person name="Xu G."/>
            <person name="Shu L.-B."/>
            <person name="Hu J."/>
            <person name="Zhang R."/>
            <person name="Wang Y."/>
            <person name="Zhou H.-W."/>
            <person name="Zhang X."/>
        </authorList>
    </citation>
    <scope>NUCLEOTIDE SEQUENCE [LARGE SCALE GENOMIC DNA]</scope>
    <source>
        <strain evidence="13 18">M26</strain>
    </source>
</reference>
<evidence type="ECO:0000256" key="6">
    <source>
        <dbReference type="ARBA" id="ARBA00011893"/>
    </source>
</evidence>
<dbReference type="Pfam" id="PF00156">
    <property type="entry name" value="Pribosyltran"/>
    <property type="match status" value="1"/>
</dbReference>
<proteinExistence type="inferred from homology"/>
<evidence type="ECO:0000256" key="10">
    <source>
        <dbReference type="ARBA" id="ARBA00022726"/>
    </source>
</evidence>
<dbReference type="GO" id="GO:0016208">
    <property type="term" value="F:AMP binding"/>
    <property type="evidence" value="ECO:0007669"/>
    <property type="project" value="TreeGrafter"/>
</dbReference>
<evidence type="ECO:0000313" key="17">
    <source>
        <dbReference type="Proteomes" id="UP000582487"/>
    </source>
</evidence>
<comment type="subcellular location">
    <subcellularLocation>
        <location evidence="3 11">Cytoplasm</location>
    </subcellularLocation>
</comment>
<name>A0A2J9KR21_9ACTO</name>
<dbReference type="PANTHER" id="PTHR32315:SF3">
    <property type="entry name" value="ADENINE PHOSPHORIBOSYLTRANSFERASE"/>
    <property type="match status" value="1"/>
</dbReference>
<accession>A0A2J9KR21</accession>
<dbReference type="Proteomes" id="UP000255284">
    <property type="component" value="Unassembled WGS sequence"/>
</dbReference>
<evidence type="ECO:0000313" key="15">
    <source>
        <dbReference type="EMBL" id="STO17439.1"/>
    </source>
</evidence>
<dbReference type="RefSeq" id="WP_004012414.1">
    <property type="nucleotide sequence ID" value="NZ_CAMPNB010000005.1"/>
</dbReference>
<keyword evidence="7 11" id="KW-0963">Cytoplasm</keyword>
<dbReference type="EMBL" id="VSZY01000002">
    <property type="protein sequence ID" value="MCU9968171.1"/>
    <property type="molecule type" value="Genomic_DNA"/>
</dbReference>
<comment type="catalytic activity">
    <reaction evidence="1 11">
        <text>AMP + diphosphate = 5-phospho-alpha-D-ribose 1-diphosphate + adenine</text>
        <dbReference type="Rhea" id="RHEA:16609"/>
        <dbReference type="ChEBI" id="CHEBI:16708"/>
        <dbReference type="ChEBI" id="CHEBI:33019"/>
        <dbReference type="ChEBI" id="CHEBI:58017"/>
        <dbReference type="ChEBI" id="CHEBI:456215"/>
        <dbReference type="EC" id="2.4.2.7"/>
    </reaction>
</comment>
<dbReference type="EMBL" id="JABCUV010000001">
    <property type="protein sequence ID" value="NMW92223.1"/>
    <property type="molecule type" value="Genomic_DNA"/>
</dbReference>
<dbReference type="InterPro" id="IPR050054">
    <property type="entry name" value="UPRTase/APRTase"/>
</dbReference>
<dbReference type="InterPro" id="IPR005764">
    <property type="entry name" value="Ade_phspho_trans"/>
</dbReference>
<evidence type="ECO:0000256" key="2">
    <source>
        <dbReference type="ARBA" id="ARBA00003968"/>
    </source>
</evidence>
<keyword evidence="8 11" id="KW-0328">Glycosyltransferase</keyword>
<evidence type="ECO:0000313" key="13">
    <source>
        <dbReference type="EMBL" id="MCU9968171.1"/>
    </source>
</evidence>
<evidence type="ECO:0000256" key="5">
    <source>
        <dbReference type="ARBA" id="ARBA00008391"/>
    </source>
</evidence>
<dbReference type="InterPro" id="IPR000836">
    <property type="entry name" value="PRTase_dom"/>
</dbReference>
<evidence type="ECO:0000256" key="4">
    <source>
        <dbReference type="ARBA" id="ARBA00004659"/>
    </source>
</evidence>
<comment type="pathway">
    <text evidence="4 11">Purine metabolism; AMP biosynthesis via salvage pathway; AMP from adenine: step 1/1.</text>
</comment>
<comment type="subunit">
    <text evidence="11">Homodimer.</text>
</comment>
<dbReference type="GO" id="GO:0003999">
    <property type="term" value="F:adenine phosphoribosyltransferase activity"/>
    <property type="evidence" value="ECO:0007669"/>
    <property type="project" value="UniProtKB-UniRule"/>
</dbReference>
<evidence type="ECO:0000256" key="1">
    <source>
        <dbReference type="ARBA" id="ARBA00000868"/>
    </source>
</evidence>
<evidence type="ECO:0000313" key="14">
    <source>
        <dbReference type="EMBL" id="NMW92223.1"/>
    </source>
</evidence>
<keyword evidence="9 11" id="KW-0808">Transferase</keyword>
<evidence type="ECO:0000256" key="7">
    <source>
        <dbReference type="ARBA" id="ARBA00022490"/>
    </source>
</evidence>
<comment type="caution">
    <text evidence="14">The sequence shown here is derived from an EMBL/GenBank/DDBJ whole genome shotgun (WGS) entry which is preliminary data.</text>
</comment>
<keyword evidence="10 11" id="KW-0660">Purine salvage</keyword>
<dbReference type="Proteomes" id="UP001209486">
    <property type="component" value="Unassembled WGS sequence"/>
</dbReference>
<gene>
    <name evidence="11 15" type="primary">apt</name>
    <name evidence="13" type="ORF">FYZ43_01770</name>
    <name evidence="14" type="ORF">HHJ74_00625</name>
    <name evidence="15" type="ORF">NCTC11819_02029</name>
</gene>
<dbReference type="EC" id="2.4.2.7" evidence="6 11"/>
<dbReference type="OrthoDB" id="9803963at2"/>
<evidence type="ECO:0000256" key="11">
    <source>
        <dbReference type="HAMAP-Rule" id="MF_00004"/>
    </source>
</evidence>
<evidence type="ECO:0000313" key="16">
    <source>
        <dbReference type="Proteomes" id="UP000255284"/>
    </source>
</evidence>
<dbReference type="GeneID" id="61167923"/>
<dbReference type="Proteomes" id="UP000582487">
    <property type="component" value="Unassembled WGS sequence"/>
</dbReference>
<dbReference type="CDD" id="cd06223">
    <property type="entry name" value="PRTases_typeI"/>
    <property type="match status" value="1"/>
</dbReference>
<dbReference type="GO" id="GO:0006166">
    <property type="term" value="P:purine ribonucleoside salvage"/>
    <property type="evidence" value="ECO:0007669"/>
    <property type="project" value="UniProtKB-KW"/>
</dbReference>
<dbReference type="AlphaFoldDB" id="A0A2J9KR21"/>
<evidence type="ECO:0000256" key="8">
    <source>
        <dbReference type="ARBA" id="ARBA00022676"/>
    </source>
</evidence>
<dbReference type="GO" id="GO:0002055">
    <property type="term" value="F:adenine binding"/>
    <property type="evidence" value="ECO:0007669"/>
    <property type="project" value="TreeGrafter"/>
</dbReference>
<organism evidence="14 17">
    <name type="scientific">Mobiluncus mulieris</name>
    <dbReference type="NCBI Taxonomy" id="2052"/>
    <lineage>
        <taxon>Bacteria</taxon>
        <taxon>Bacillati</taxon>
        <taxon>Actinomycetota</taxon>
        <taxon>Actinomycetes</taxon>
        <taxon>Actinomycetales</taxon>
        <taxon>Actinomycetaceae</taxon>
        <taxon>Mobiluncus</taxon>
    </lineage>
</organism>
<dbReference type="HAMAP" id="MF_00004">
    <property type="entry name" value="Aden_phosphoribosyltr"/>
    <property type="match status" value="1"/>
</dbReference>
<dbReference type="EMBL" id="UGGQ01000006">
    <property type="protein sequence ID" value="STO17439.1"/>
    <property type="molecule type" value="Genomic_DNA"/>
</dbReference>